<dbReference type="SUPFAM" id="SSF52096">
    <property type="entry name" value="ClpP/crotonase"/>
    <property type="match status" value="1"/>
</dbReference>
<evidence type="ECO:0000313" key="4">
    <source>
        <dbReference type="EMBL" id="BCB88607.1"/>
    </source>
</evidence>
<dbReference type="CDD" id="cd06558">
    <property type="entry name" value="crotonase-like"/>
    <property type="match status" value="1"/>
</dbReference>
<comment type="subcellular location">
    <subcellularLocation>
        <location evidence="1">Peroxisome</location>
    </subcellularLocation>
</comment>
<reference evidence="4 5" key="1">
    <citation type="submission" date="2020-03" db="EMBL/GenBank/DDBJ databases">
        <title>Whole genome shotgun sequence of Phytohabitans suffuscus NBRC 105367.</title>
        <authorList>
            <person name="Komaki H."/>
            <person name="Tamura T."/>
        </authorList>
    </citation>
    <scope>NUCLEOTIDE SEQUENCE [LARGE SCALE GENOMIC DNA]</scope>
    <source>
        <strain evidence="4 5">NBRC 105367</strain>
    </source>
</reference>
<proteinExistence type="predicted"/>
<keyword evidence="3" id="KW-0413">Isomerase</keyword>
<keyword evidence="5" id="KW-1185">Reference proteome</keyword>
<dbReference type="AlphaFoldDB" id="A0A6F8YR32"/>
<dbReference type="InterPro" id="IPR001753">
    <property type="entry name" value="Enoyl-CoA_hydra/iso"/>
</dbReference>
<evidence type="ECO:0000256" key="3">
    <source>
        <dbReference type="ARBA" id="ARBA00023235"/>
    </source>
</evidence>
<dbReference type="Pfam" id="PF00378">
    <property type="entry name" value="ECH_1"/>
    <property type="match status" value="1"/>
</dbReference>
<organism evidence="4 5">
    <name type="scientific">Phytohabitans suffuscus</name>
    <dbReference type="NCBI Taxonomy" id="624315"/>
    <lineage>
        <taxon>Bacteria</taxon>
        <taxon>Bacillati</taxon>
        <taxon>Actinomycetota</taxon>
        <taxon>Actinomycetes</taxon>
        <taxon>Micromonosporales</taxon>
        <taxon>Micromonosporaceae</taxon>
    </lineage>
</organism>
<dbReference type="InterPro" id="IPR029045">
    <property type="entry name" value="ClpP/crotonase-like_dom_sf"/>
</dbReference>
<dbReference type="KEGG" id="psuu:Psuf_059200"/>
<reference evidence="4 5" key="2">
    <citation type="submission" date="2020-03" db="EMBL/GenBank/DDBJ databases">
        <authorList>
            <person name="Ichikawa N."/>
            <person name="Kimura A."/>
            <person name="Kitahashi Y."/>
            <person name="Uohara A."/>
        </authorList>
    </citation>
    <scope>NUCLEOTIDE SEQUENCE [LARGE SCALE GENOMIC DNA]</scope>
    <source>
        <strain evidence="4 5">NBRC 105367</strain>
    </source>
</reference>
<gene>
    <name evidence="4" type="primary">paaG_4</name>
    <name evidence="4" type="ORF">Psuf_059200</name>
</gene>
<dbReference type="Gene3D" id="3.90.226.10">
    <property type="entry name" value="2-enoyl-CoA Hydratase, Chain A, domain 1"/>
    <property type="match status" value="1"/>
</dbReference>
<evidence type="ECO:0000256" key="2">
    <source>
        <dbReference type="ARBA" id="ARBA00023140"/>
    </source>
</evidence>
<dbReference type="Proteomes" id="UP000503011">
    <property type="component" value="Chromosome"/>
</dbReference>
<protein>
    <submittedName>
        <fullName evidence="4">Enoyl-CoA hydratase</fullName>
    </submittedName>
</protein>
<accession>A0A6F8YR32</accession>
<dbReference type="InterPro" id="IPR051053">
    <property type="entry name" value="ECH/Chromodomain_protein"/>
</dbReference>
<evidence type="ECO:0000256" key="1">
    <source>
        <dbReference type="ARBA" id="ARBA00004275"/>
    </source>
</evidence>
<dbReference type="EMBL" id="AP022871">
    <property type="protein sequence ID" value="BCB88607.1"/>
    <property type="molecule type" value="Genomic_DNA"/>
</dbReference>
<name>A0A6F8YR32_9ACTN</name>
<dbReference type="PANTHER" id="PTHR43684:SF1">
    <property type="entry name" value="ENOYL-COA DELTA ISOMERASE 2"/>
    <property type="match status" value="1"/>
</dbReference>
<evidence type="ECO:0000313" key="5">
    <source>
        <dbReference type="Proteomes" id="UP000503011"/>
    </source>
</evidence>
<dbReference type="PANTHER" id="PTHR43684">
    <property type="match status" value="1"/>
</dbReference>
<dbReference type="GO" id="GO:0004165">
    <property type="term" value="F:delta(3)-delta(2)-enoyl-CoA isomerase activity"/>
    <property type="evidence" value="ECO:0007669"/>
    <property type="project" value="UniProtKB-ARBA"/>
</dbReference>
<sequence>MVSSSDVLLLDRRDNGVCIVTLNRPRTLNAFNAELHHALPILLAELDDDVDVRAVVLTGAGNAFSSGGDRSSMGGDIDLTEKRRSFRAGRRLIENLLALHVPLIAAVNGPAVGLGATIATAADLVLMSDSAFLADTHVTVGLVAGDGGALTWPALVGLLRAKEYLLTGDRLTAQKALEFGLANRVCPADQLMTEALAMAGRIARLAPQAVQDTKQLLNQQLRVAAVAVLGQGLAAETVSQFTPEYRASRERFAARGRG</sequence>
<keyword evidence="2" id="KW-0576">Peroxisome</keyword>